<evidence type="ECO:0000313" key="2">
    <source>
        <dbReference type="Proteomes" id="UP000766246"/>
    </source>
</evidence>
<organism evidence="1 2">
    <name type="scientific">Pseudobutyrivibrio ruminis</name>
    <dbReference type="NCBI Taxonomy" id="46206"/>
    <lineage>
        <taxon>Bacteria</taxon>
        <taxon>Bacillati</taxon>
        <taxon>Bacillota</taxon>
        <taxon>Clostridia</taxon>
        <taxon>Lachnospirales</taxon>
        <taxon>Lachnospiraceae</taxon>
        <taxon>Pseudobutyrivibrio</taxon>
    </lineage>
</organism>
<name>A0A927YQM2_9FIRM</name>
<evidence type="ECO:0000313" key="1">
    <source>
        <dbReference type="EMBL" id="MBE5919608.1"/>
    </source>
</evidence>
<accession>A0A927YQM2</accession>
<protein>
    <submittedName>
        <fullName evidence="1">Uncharacterized protein</fullName>
    </submittedName>
</protein>
<comment type="caution">
    <text evidence="1">The sequence shown here is derived from an EMBL/GenBank/DDBJ whole genome shotgun (WGS) entry which is preliminary data.</text>
</comment>
<dbReference type="InterPro" id="IPR046100">
    <property type="entry name" value="DUF6037"/>
</dbReference>
<reference evidence="1" key="1">
    <citation type="submission" date="2019-04" db="EMBL/GenBank/DDBJ databases">
        <title>Evolution of Biomass-Degrading Anaerobic Consortia Revealed by Metagenomics.</title>
        <authorList>
            <person name="Peng X."/>
        </authorList>
    </citation>
    <scope>NUCLEOTIDE SEQUENCE</scope>
    <source>
        <strain evidence="1">SIG311</strain>
    </source>
</reference>
<dbReference type="EMBL" id="SVER01000015">
    <property type="protein sequence ID" value="MBE5919608.1"/>
    <property type="molecule type" value="Genomic_DNA"/>
</dbReference>
<dbReference type="Pfam" id="PF19503">
    <property type="entry name" value="DUF6037"/>
    <property type="match status" value="1"/>
</dbReference>
<dbReference type="Proteomes" id="UP000766246">
    <property type="component" value="Unassembled WGS sequence"/>
</dbReference>
<gene>
    <name evidence="1" type="ORF">E7272_07155</name>
</gene>
<dbReference type="AlphaFoldDB" id="A0A927YQM2"/>
<sequence>MSKLKFPNLKSLVPDMESKKVEKEHFAFNYAKQRIDCVFCICSGHYELLVGVHTLNFGFVVNIVKNSAGEYVAEITDDQYVQFCRVLNLSYKGDGFTSNKLLMLLSENTPRDSVGMKLDYTFMREYTKCRHVDEADKIYFKGWNDHTKDKKRAQNFDKTEFYFGKEVADYCRKHNISSMWTDIPAEETKYRDPF</sequence>
<proteinExistence type="predicted"/>